<organism evidence="1 2">
    <name type="scientific">Devosia salina</name>
    <dbReference type="NCBI Taxonomy" id="2860336"/>
    <lineage>
        <taxon>Bacteria</taxon>
        <taxon>Pseudomonadati</taxon>
        <taxon>Pseudomonadota</taxon>
        <taxon>Alphaproteobacteria</taxon>
        <taxon>Hyphomicrobiales</taxon>
        <taxon>Devosiaceae</taxon>
        <taxon>Devosia</taxon>
    </lineage>
</organism>
<name>A0ABX8WA66_9HYPH</name>
<evidence type="ECO:0000313" key="2">
    <source>
        <dbReference type="Proteomes" id="UP000825799"/>
    </source>
</evidence>
<accession>A0ABX8WA66</accession>
<evidence type="ECO:0000313" key="1">
    <source>
        <dbReference type="EMBL" id="QYO75333.1"/>
    </source>
</evidence>
<dbReference type="Gene3D" id="1.20.120.330">
    <property type="entry name" value="Nucleotidyltransferases domain 2"/>
    <property type="match status" value="1"/>
</dbReference>
<proteinExistence type="predicted"/>
<sequence>MLPHDLIKTARCLAENGSGKPRQTNLHRATSTAYYAMFHALARCCADLLVGGTGAERSSSAWKQVYRSLSHGPAKKACESKTLEKFPQEIQDFAYMFRQMQLKRHTADYDPTARTHKSTVLVDIDAVEAAIKDFAAVAIKDRRAFAAFVLFPERSA</sequence>
<dbReference type="Proteomes" id="UP000825799">
    <property type="component" value="Chromosome"/>
</dbReference>
<keyword evidence="2" id="KW-1185">Reference proteome</keyword>
<dbReference type="EMBL" id="CP080590">
    <property type="protein sequence ID" value="QYO75333.1"/>
    <property type="molecule type" value="Genomic_DNA"/>
</dbReference>
<evidence type="ECO:0008006" key="3">
    <source>
        <dbReference type="Google" id="ProtNLM"/>
    </source>
</evidence>
<protein>
    <recommendedName>
        <fullName evidence="3">HEPN domain-containing protein</fullName>
    </recommendedName>
</protein>
<reference evidence="1 2" key="1">
    <citation type="submission" date="2021-08" db="EMBL/GenBank/DDBJ databases">
        <title>Devosia salina sp. nov., isolated from the South China Sea sediment.</title>
        <authorList>
            <person name="Zhou Z."/>
        </authorList>
    </citation>
    <scope>NUCLEOTIDE SEQUENCE [LARGE SCALE GENOMIC DNA]</scope>
    <source>
        <strain evidence="1 2">SCS-3</strain>
    </source>
</reference>
<gene>
    <name evidence="1" type="ORF">K1X15_11800</name>
</gene>